<accession>A0A6J6PYL7</accession>
<dbReference type="InterPro" id="IPR008972">
    <property type="entry name" value="Cupredoxin"/>
</dbReference>
<keyword evidence="1" id="KW-0813">Transport</keyword>
<evidence type="ECO:0000256" key="4">
    <source>
        <dbReference type="ARBA" id="ARBA00023008"/>
    </source>
</evidence>
<dbReference type="GO" id="GO:0005507">
    <property type="term" value="F:copper ion binding"/>
    <property type="evidence" value="ECO:0007669"/>
    <property type="project" value="InterPro"/>
</dbReference>
<dbReference type="PROSITE" id="PS51257">
    <property type="entry name" value="PROKAR_LIPOPROTEIN"/>
    <property type="match status" value="1"/>
</dbReference>
<dbReference type="InterPro" id="IPR000923">
    <property type="entry name" value="BlueCu_1"/>
</dbReference>
<organism evidence="7">
    <name type="scientific">freshwater metagenome</name>
    <dbReference type="NCBI Taxonomy" id="449393"/>
    <lineage>
        <taxon>unclassified sequences</taxon>
        <taxon>metagenomes</taxon>
        <taxon>ecological metagenomes</taxon>
    </lineage>
</organism>
<evidence type="ECO:0000256" key="5">
    <source>
        <dbReference type="SAM" id="MobiDB-lite"/>
    </source>
</evidence>
<keyword evidence="2" id="KW-0479">Metal-binding</keyword>
<keyword evidence="3" id="KW-0249">Electron transport</keyword>
<dbReference type="PROSITE" id="PS00196">
    <property type="entry name" value="COPPER_BLUE"/>
    <property type="match status" value="1"/>
</dbReference>
<evidence type="ECO:0000256" key="2">
    <source>
        <dbReference type="ARBA" id="ARBA00022723"/>
    </source>
</evidence>
<proteinExistence type="predicted"/>
<dbReference type="SUPFAM" id="SSF49503">
    <property type="entry name" value="Cupredoxins"/>
    <property type="match status" value="1"/>
</dbReference>
<feature type="domain" description="Blue (type 1) copper" evidence="6">
    <location>
        <begin position="83"/>
        <end position="163"/>
    </location>
</feature>
<dbReference type="Pfam" id="PF00127">
    <property type="entry name" value="Copper-bind"/>
    <property type="match status" value="1"/>
</dbReference>
<sequence length="163" mass="16453">MKIRTLPRMSVSNMFVAGAAIVALSACSSSGSTVSSSAPASTDAAVTTTGSSDTTPGSSTGEATTTTAAAPATLQIFSGPGIKFDAANYTTAAGVVHVVFENRDSQRHTLAFLDADGKSVAKDLEVVKSGSTDEADITFVAGTYKVICTVPGHNAMKATLTVK</sequence>
<dbReference type="Gene3D" id="2.60.40.420">
    <property type="entry name" value="Cupredoxins - blue copper proteins"/>
    <property type="match status" value="1"/>
</dbReference>
<keyword evidence="4" id="KW-0186">Copper</keyword>
<name>A0A6J6PYL7_9ZZZZ</name>
<evidence type="ECO:0000256" key="3">
    <source>
        <dbReference type="ARBA" id="ARBA00022982"/>
    </source>
</evidence>
<evidence type="ECO:0000256" key="1">
    <source>
        <dbReference type="ARBA" id="ARBA00022448"/>
    </source>
</evidence>
<protein>
    <submittedName>
        <fullName evidence="7">Unannotated protein</fullName>
    </submittedName>
</protein>
<gene>
    <name evidence="7" type="ORF">UFOPK2366_01401</name>
</gene>
<evidence type="ECO:0000313" key="7">
    <source>
        <dbReference type="EMBL" id="CAB4703869.1"/>
    </source>
</evidence>
<dbReference type="EMBL" id="CAEZXM010000281">
    <property type="protein sequence ID" value="CAB4703869.1"/>
    <property type="molecule type" value="Genomic_DNA"/>
</dbReference>
<feature type="region of interest" description="Disordered" evidence="5">
    <location>
        <begin position="33"/>
        <end position="65"/>
    </location>
</feature>
<evidence type="ECO:0000259" key="6">
    <source>
        <dbReference type="Pfam" id="PF00127"/>
    </source>
</evidence>
<dbReference type="InterPro" id="IPR028871">
    <property type="entry name" value="BlueCu_1_BS"/>
</dbReference>
<dbReference type="AlphaFoldDB" id="A0A6J6PYL7"/>
<dbReference type="GO" id="GO:0009055">
    <property type="term" value="F:electron transfer activity"/>
    <property type="evidence" value="ECO:0007669"/>
    <property type="project" value="InterPro"/>
</dbReference>
<reference evidence="7" key="1">
    <citation type="submission" date="2020-05" db="EMBL/GenBank/DDBJ databases">
        <authorList>
            <person name="Chiriac C."/>
            <person name="Salcher M."/>
            <person name="Ghai R."/>
            <person name="Kavagutti S V."/>
        </authorList>
    </citation>
    <scope>NUCLEOTIDE SEQUENCE</scope>
</reference>